<proteinExistence type="predicted"/>
<keyword evidence="1" id="KW-0175">Coiled coil</keyword>
<reference evidence="3 4" key="1">
    <citation type="journal article" date="2014" name="Genome Biol.">
        <title>Transcriptome and methylome profiling reveals relics of genome dominance in the mesopolyploid Brassica oleracea.</title>
        <authorList>
            <person name="Parkin I.A."/>
            <person name="Koh C."/>
            <person name="Tang H."/>
            <person name="Robinson S.J."/>
            <person name="Kagale S."/>
            <person name="Clarke W.E."/>
            <person name="Town C.D."/>
            <person name="Nixon J."/>
            <person name="Krishnakumar V."/>
            <person name="Bidwell S.L."/>
            <person name="Denoeud F."/>
            <person name="Belcram H."/>
            <person name="Links M.G."/>
            <person name="Just J."/>
            <person name="Clarke C."/>
            <person name="Bender T."/>
            <person name="Huebert T."/>
            <person name="Mason A.S."/>
            <person name="Pires J.C."/>
            <person name="Barker G."/>
            <person name="Moore J."/>
            <person name="Walley P.G."/>
            <person name="Manoli S."/>
            <person name="Batley J."/>
            <person name="Edwards D."/>
            <person name="Nelson M.N."/>
            <person name="Wang X."/>
            <person name="Paterson A.H."/>
            <person name="King G."/>
            <person name="Bancroft I."/>
            <person name="Chalhoub B."/>
            <person name="Sharpe A.G."/>
        </authorList>
    </citation>
    <scope>NUCLEOTIDE SEQUENCE</scope>
    <source>
        <strain evidence="3 4">cv. TO1000</strain>
    </source>
</reference>
<feature type="compositionally biased region" description="Polar residues" evidence="2">
    <location>
        <begin position="204"/>
        <end position="213"/>
    </location>
</feature>
<sequence length="589" mass="66740">MDPRNPYGQNSGYMGLLNNVHNNNVQENFPYENYPSTVDIGASEITPFSSQQSEAPSQSQDTPVEHMVRRKWTPRDDEVVISAWLNTSKDAVVGNSMKLQTFWKRVDEYFAATLHEKIENVHCKQRWHRINDQTNKFCAAFAAAEREKTSGHDNDVLKLAHEIFYSDQGQKFTLEHPWCVLRHEQKWISLNTPTPTGSKRKSGEVSSQTSSAAVGEVSSDSSIRLEGIKAAKASRNIRKGKAIEDYKTIMEGKMEELARKEKLSKLAILDTLLAKKDPLSLSEETVKNKLLDMGLDYSYTQPFNSEDYGLGNTAASGHSSTEMNILLDQAEIEATRVQYPPQPEVEFGFPKECYCGREPYYKTIMEGKMEELARKEKLLLSDKVDYIAAVSDYESELNQVKDLHHETELKLVVLEKTLAELSKKISPFEIPYFRPSEDATGRSSLSPLQKCTAAIRQLAYGGAADTVDEYIRLAETTARKCLHNFTAGIITLFGGEYLRRPTPEDLERLLHIGEERGFPGMIGSIDYMHWEWKNCPTAWKGMYSRGTGKPTIVLEAVTSYDLWIWHAFFGGPVQWIVERAFGIDKPMNN</sequence>
<dbReference type="EnsemblPlants" id="Bo3g116260.1">
    <property type="protein sequence ID" value="Bo3g116260.1"/>
    <property type="gene ID" value="Bo3g116260"/>
</dbReference>
<evidence type="ECO:0000256" key="2">
    <source>
        <dbReference type="SAM" id="MobiDB-lite"/>
    </source>
</evidence>
<organism evidence="3 4">
    <name type="scientific">Brassica oleracea var. oleracea</name>
    <dbReference type="NCBI Taxonomy" id="109376"/>
    <lineage>
        <taxon>Eukaryota</taxon>
        <taxon>Viridiplantae</taxon>
        <taxon>Streptophyta</taxon>
        <taxon>Embryophyta</taxon>
        <taxon>Tracheophyta</taxon>
        <taxon>Spermatophyta</taxon>
        <taxon>Magnoliopsida</taxon>
        <taxon>eudicotyledons</taxon>
        <taxon>Gunneridae</taxon>
        <taxon>Pentapetalae</taxon>
        <taxon>rosids</taxon>
        <taxon>malvids</taxon>
        <taxon>Brassicales</taxon>
        <taxon>Brassicaceae</taxon>
        <taxon>Brassiceae</taxon>
        <taxon>Brassica</taxon>
    </lineage>
</organism>
<evidence type="ECO:0000313" key="4">
    <source>
        <dbReference type="Proteomes" id="UP000032141"/>
    </source>
</evidence>
<protein>
    <submittedName>
        <fullName evidence="3">Uncharacterized protein</fullName>
    </submittedName>
</protein>
<dbReference type="AlphaFoldDB" id="A0A0D3BGJ6"/>
<dbReference type="InterPro" id="IPR006912">
    <property type="entry name" value="Harbinger_derived_prot"/>
</dbReference>
<reference evidence="3" key="2">
    <citation type="submission" date="2015-03" db="UniProtKB">
        <authorList>
            <consortium name="EnsemblPlants"/>
        </authorList>
    </citation>
    <scope>IDENTIFICATION</scope>
</reference>
<dbReference type="Pfam" id="PF04827">
    <property type="entry name" value="Plant_tran"/>
    <property type="match status" value="1"/>
</dbReference>
<evidence type="ECO:0000313" key="3">
    <source>
        <dbReference type="EnsemblPlants" id="Bo3g116260.1"/>
    </source>
</evidence>
<dbReference type="STRING" id="109376.A0A0D3BGJ6"/>
<dbReference type="HOGENOM" id="CLU_012390_5_4_1"/>
<feature type="region of interest" description="Disordered" evidence="2">
    <location>
        <begin position="190"/>
        <end position="213"/>
    </location>
</feature>
<accession>A0A0D3BGJ6</accession>
<feature type="coiled-coil region" evidence="1">
    <location>
        <begin position="390"/>
        <end position="424"/>
    </location>
</feature>
<dbReference type="Proteomes" id="UP000032141">
    <property type="component" value="Chromosome C3"/>
</dbReference>
<dbReference type="PANTHER" id="PTHR45023">
    <property type="match status" value="1"/>
</dbReference>
<dbReference type="PANTHER" id="PTHR45023:SF4">
    <property type="entry name" value="GLYCINE-RICH PROTEIN-RELATED"/>
    <property type="match status" value="1"/>
</dbReference>
<dbReference type="Gramene" id="Bo3g116260.1">
    <property type="protein sequence ID" value="Bo3g116260.1"/>
    <property type="gene ID" value="Bo3g116260"/>
</dbReference>
<keyword evidence="4" id="KW-1185">Reference proteome</keyword>
<evidence type="ECO:0000256" key="1">
    <source>
        <dbReference type="SAM" id="Coils"/>
    </source>
</evidence>
<name>A0A0D3BGJ6_BRAOL</name>